<dbReference type="InterPro" id="IPR036390">
    <property type="entry name" value="WH_DNA-bd_sf"/>
</dbReference>
<dbReference type="GO" id="GO:0008171">
    <property type="term" value="F:O-methyltransferase activity"/>
    <property type="evidence" value="ECO:0007669"/>
    <property type="project" value="InterPro"/>
</dbReference>
<evidence type="ECO:0000259" key="5">
    <source>
        <dbReference type="Pfam" id="PF08100"/>
    </source>
</evidence>
<dbReference type="InterPro" id="IPR029063">
    <property type="entry name" value="SAM-dependent_MTases_sf"/>
</dbReference>
<evidence type="ECO:0000259" key="4">
    <source>
        <dbReference type="Pfam" id="PF00891"/>
    </source>
</evidence>
<sequence length="430" mass="48102">MKPTDQLEALRRLINQSIDTVQQDIALHRDVPLSLEASASHPIRQRHDEHVARALKSLASSGTMLRALSHPHAWLNDICFGSCDLTALLVACEIDTANLLSRGALDARSIANKTGIDADSITRHLRALCNLYIFSEEAPNVFRNNELSLMLQPEAVRALVGFLANEGRMASSKQWEVLAQDSGSGRKTAFQVAYDTDLSVYDYWKHVRPDWGKRAAKAFSSNVNNLEQYLALYPWAKEEDGALVVDVGGGIGGATLPIVRRFPKLRVKVQDREENREGFEEYLENEFPDVAAVDGASFEEQDYFEANKTRNADIYLLRHIVHNWPDEEASKLLRNVAAAMTRRSKLLLCECVVHAAHRGASHASYTAPEPLLANWGQTYTSRVDLMMQAMLDARQRSQDEFEALVAGAGLVVTRVWRNMGEEAMVECRLL</sequence>
<dbReference type="Gene3D" id="1.10.10.10">
    <property type="entry name" value="Winged helix-like DNA-binding domain superfamily/Winged helix DNA-binding domain"/>
    <property type="match status" value="1"/>
</dbReference>
<keyword evidence="2" id="KW-0808">Transferase</keyword>
<evidence type="ECO:0000313" key="7">
    <source>
        <dbReference type="Proteomes" id="UP000224854"/>
    </source>
</evidence>
<evidence type="ECO:0000256" key="1">
    <source>
        <dbReference type="ARBA" id="ARBA00022603"/>
    </source>
</evidence>
<reference evidence="6 7" key="1">
    <citation type="submission" date="2017-06" db="EMBL/GenBank/DDBJ databases">
        <title>Ant-infecting Ophiocordyceps genomes reveal a high diversity of potential behavioral manipulation genes and a possible major role for enterotoxins.</title>
        <authorList>
            <person name="De Bekker C."/>
            <person name="Evans H.C."/>
            <person name="Brachmann A."/>
            <person name="Hughes D.P."/>
        </authorList>
    </citation>
    <scope>NUCLEOTIDE SEQUENCE [LARGE SCALE GENOMIC DNA]</scope>
    <source>
        <strain evidence="6 7">1348a</strain>
    </source>
</reference>
<dbReference type="PANTHER" id="PTHR43712">
    <property type="entry name" value="PUTATIVE (AFU_ORTHOLOGUE AFUA_4G14580)-RELATED"/>
    <property type="match status" value="1"/>
</dbReference>
<dbReference type="GO" id="GO:0032259">
    <property type="term" value="P:methylation"/>
    <property type="evidence" value="ECO:0007669"/>
    <property type="project" value="UniProtKB-KW"/>
</dbReference>
<dbReference type="InterPro" id="IPR012967">
    <property type="entry name" value="COMT_dimerisation"/>
</dbReference>
<evidence type="ECO:0000313" key="6">
    <source>
        <dbReference type="EMBL" id="PHH68802.1"/>
    </source>
</evidence>
<proteinExistence type="predicted"/>
<dbReference type="InterPro" id="IPR001077">
    <property type="entry name" value="COMT_C"/>
</dbReference>
<keyword evidence="3" id="KW-0949">S-adenosyl-L-methionine</keyword>
<protein>
    <submittedName>
        <fullName evidence="6">Uncharacterized protein</fullName>
    </submittedName>
</protein>
<dbReference type="GO" id="GO:0046983">
    <property type="term" value="F:protein dimerization activity"/>
    <property type="evidence" value="ECO:0007669"/>
    <property type="project" value="InterPro"/>
</dbReference>
<dbReference type="InterPro" id="IPR016461">
    <property type="entry name" value="COMT-like"/>
</dbReference>
<keyword evidence="1" id="KW-0489">Methyltransferase</keyword>
<dbReference type="SUPFAM" id="SSF53335">
    <property type="entry name" value="S-adenosyl-L-methionine-dependent methyltransferases"/>
    <property type="match status" value="1"/>
</dbReference>
<name>A0A2C5YND6_9HYPO</name>
<dbReference type="OrthoDB" id="1606438at2759"/>
<dbReference type="AlphaFoldDB" id="A0A2C5YND6"/>
<keyword evidence="7" id="KW-1185">Reference proteome</keyword>
<dbReference type="Pfam" id="PF08100">
    <property type="entry name" value="Dimerisation"/>
    <property type="match status" value="1"/>
</dbReference>
<evidence type="ECO:0000256" key="3">
    <source>
        <dbReference type="ARBA" id="ARBA00022691"/>
    </source>
</evidence>
<feature type="domain" description="O-methyltransferase dimerisation" evidence="5">
    <location>
        <begin position="78"/>
        <end position="151"/>
    </location>
</feature>
<dbReference type="PROSITE" id="PS51683">
    <property type="entry name" value="SAM_OMT_II"/>
    <property type="match status" value="1"/>
</dbReference>
<dbReference type="SUPFAM" id="SSF46785">
    <property type="entry name" value="Winged helix' DNA-binding domain"/>
    <property type="match status" value="1"/>
</dbReference>
<dbReference type="Pfam" id="PF00891">
    <property type="entry name" value="Methyltransf_2"/>
    <property type="match status" value="1"/>
</dbReference>
<evidence type="ECO:0000256" key="2">
    <source>
        <dbReference type="ARBA" id="ARBA00022679"/>
    </source>
</evidence>
<gene>
    <name evidence="6" type="ORF">CDD82_266</name>
</gene>
<accession>A0A2C5YND6</accession>
<dbReference type="PANTHER" id="PTHR43712:SF2">
    <property type="entry name" value="O-METHYLTRANSFERASE CICE"/>
    <property type="match status" value="1"/>
</dbReference>
<comment type="caution">
    <text evidence="6">The sequence shown here is derived from an EMBL/GenBank/DDBJ whole genome shotgun (WGS) entry which is preliminary data.</text>
</comment>
<dbReference type="Proteomes" id="UP000224854">
    <property type="component" value="Unassembled WGS sequence"/>
</dbReference>
<dbReference type="Gene3D" id="3.40.50.150">
    <property type="entry name" value="Vaccinia Virus protein VP39"/>
    <property type="match status" value="1"/>
</dbReference>
<feature type="domain" description="O-methyltransferase C-terminal" evidence="4">
    <location>
        <begin position="243"/>
        <end position="409"/>
    </location>
</feature>
<dbReference type="InterPro" id="IPR036388">
    <property type="entry name" value="WH-like_DNA-bd_sf"/>
</dbReference>
<dbReference type="EMBL" id="NJEU01001054">
    <property type="protein sequence ID" value="PHH68802.1"/>
    <property type="molecule type" value="Genomic_DNA"/>
</dbReference>
<organism evidence="6 7">
    <name type="scientific">Ophiocordyceps australis</name>
    <dbReference type="NCBI Taxonomy" id="1399860"/>
    <lineage>
        <taxon>Eukaryota</taxon>
        <taxon>Fungi</taxon>
        <taxon>Dikarya</taxon>
        <taxon>Ascomycota</taxon>
        <taxon>Pezizomycotina</taxon>
        <taxon>Sordariomycetes</taxon>
        <taxon>Hypocreomycetidae</taxon>
        <taxon>Hypocreales</taxon>
        <taxon>Ophiocordycipitaceae</taxon>
        <taxon>Ophiocordyceps</taxon>
    </lineage>
</organism>